<dbReference type="InterPro" id="IPR011709">
    <property type="entry name" value="DEAD-box_helicase_OB_fold"/>
</dbReference>
<evidence type="ECO:0000256" key="4">
    <source>
        <dbReference type="ARBA" id="ARBA00022840"/>
    </source>
</evidence>
<dbReference type="SMART" id="SM00487">
    <property type="entry name" value="DEXDc"/>
    <property type="match status" value="1"/>
</dbReference>
<dbReference type="Gene3D" id="1.20.120.1080">
    <property type="match status" value="1"/>
</dbReference>
<evidence type="ECO:0000259" key="5">
    <source>
        <dbReference type="PROSITE" id="PS51192"/>
    </source>
</evidence>
<accession>A0A095X2M5</accession>
<dbReference type="GO" id="GO:0003724">
    <property type="term" value="F:RNA helicase activity"/>
    <property type="evidence" value="ECO:0007669"/>
    <property type="project" value="InterPro"/>
</dbReference>
<dbReference type="PANTHER" id="PTHR18934:SF99">
    <property type="entry name" value="ATP-DEPENDENT RNA HELICASE DHX37-RELATED"/>
    <property type="match status" value="1"/>
</dbReference>
<dbReference type="GO" id="GO:0003723">
    <property type="term" value="F:RNA binding"/>
    <property type="evidence" value="ECO:0007669"/>
    <property type="project" value="TreeGrafter"/>
</dbReference>
<dbReference type="SMART" id="SM00490">
    <property type="entry name" value="HELICc"/>
    <property type="match status" value="1"/>
</dbReference>
<keyword evidence="4" id="KW-0067">ATP-binding</keyword>
<dbReference type="PANTHER" id="PTHR18934">
    <property type="entry name" value="ATP-DEPENDENT RNA HELICASE"/>
    <property type="match status" value="1"/>
</dbReference>
<dbReference type="Pfam" id="PF21010">
    <property type="entry name" value="HA2_C"/>
    <property type="match status" value="1"/>
</dbReference>
<dbReference type="InterPro" id="IPR014001">
    <property type="entry name" value="Helicase_ATP-bd"/>
</dbReference>
<dbReference type="InterPro" id="IPR003593">
    <property type="entry name" value="AAA+_ATPase"/>
</dbReference>
<evidence type="ECO:0000313" key="8">
    <source>
        <dbReference type="Proteomes" id="UP000029640"/>
    </source>
</evidence>
<dbReference type="SUPFAM" id="SSF52540">
    <property type="entry name" value="P-loop containing nucleoside triphosphate hydrolases"/>
    <property type="match status" value="1"/>
</dbReference>
<dbReference type="PROSITE" id="PS51194">
    <property type="entry name" value="HELICASE_CTER"/>
    <property type="match status" value="1"/>
</dbReference>
<keyword evidence="3 7" id="KW-0347">Helicase</keyword>
<dbReference type="NCBIfam" id="TIGR01967">
    <property type="entry name" value="DEAH_box_HrpA"/>
    <property type="match status" value="1"/>
</dbReference>
<organism evidence="7 8">
    <name type="scientific">Pseudohaliea rubra DSM 19751</name>
    <dbReference type="NCBI Taxonomy" id="1265313"/>
    <lineage>
        <taxon>Bacteria</taxon>
        <taxon>Pseudomonadati</taxon>
        <taxon>Pseudomonadota</taxon>
        <taxon>Gammaproteobacteria</taxon>
        <taxon>Cellvibrionales</taxon>
        <taxon>Halieaceae</taxon>
        <taxon>Pseudohaliea</taxon>
    </lineage>
</organism>
<dbReference type="InterPro" id="IPR001650">
    <property type="entry name" value="Helicase_C-like"/>
</dbReference>
<reference evidence="7 8" key="1">
    <citation type="journal article" date="2014" name="Genome Announc.">
        <title>Genome Sequence of Gammaproteobacterial Pseudohaliea rubra Type Strain DSM 19751, Isolated from Coastal Seawater of the Mediterranean Sea.</title>
        <authorList>
            <person name="Spring S."/>
            <person name="Fiebig A."/>
            <person name="Riedel T."/>
            <person name="Goker M."/>
            <person name="Klenk H.P."/>
        </authorList>
    </citation>
    <scope>NUCLEOTIDE SEQUENCE [LARGE SCALE GENOMIC DNA]</scope>
    <source>
        <strain evidence="7 8">DSM 19751</strain>
    </source>
</reference>
<dbReference type="SMART" id="SM00847">
    <property type="entry name" value="HA2"/>
    <property type="match status" value="1"/>
</dbReference>
<dbReference type="InterPro" id="IPR027417">
    <property type="entry name" value="P-loop_NTPase"/>
</dbReference>
<evidence type="ECO:0000313" key="7">
    <source>
        <dbReference type="EMBL" id="KGE05099.1"/>
    </source>
</evidence>
<dbReference type="PROSITE" id="PS51192">
    <property type="entry name" value="HELICASE_ATP_BIND_1"/>
    <property type="match status" value="1"/>
</dbReference>
<dbReference type="GO" id="GO:0005524">
    <property type="term" value="F:ATP binding"/>
    <property type="evidence" value="ECO:0007669"/>
    <property type="project" value="UniProtKB-KW"/>
</dbReference>
<dbReference type="RefSeq" id="WP_035514341.1">
    <property type="nucleotide sequence ID" value="NZ_KN234748.1"/>
</dbReference>
<dbReference type="FunFam" id="1.20.120.1080:FF:000005">
    <property type="entry name" value="ATP-dependent helicase HrpA"/>
    <property type="match status" value="1"/>
</dbReference>
<dbReference type="eggNOG" id="COG1643">
    <property type="taxonomic scope" value="Bacteria"/>
</dbReference>
<dbReference type="InterPro" id="IPR011545">
    <property type="entry name" value="DEAD/DEAH_box_helicase_dom"/>
</dbReference>
<feature type="domain" description="Helicase C-terminal" evidence="6">
    <location>
        <begin position="216"/>
        <end position="389"/>
    </location>
</feature>
<dbReference type="STRING" id="1265313.HRUBRA_00301"/>
<dbReference type="Pfam" id="PF07717">
    <property type="entry name" value="OB_NTP_bind"/>
    <property type="match status" value="1"/>
</dbReference>
<dbReference type="InterPro" id="IPR010222">
    <property type="entry name" value="RNA_helicase_HrpA"/>
</dbReference>
<dbReference type="InterPro" id="IPR007502">
    <property type="entry name" value="Helicase-assoc_dom"/>
</dbReference>
<dbReference type="InterPro" id="IPR048333">
    <property type="entry name" value="HA2_WH"/>
</dbReference>
<dbReference type="InterPro" id="IPR024590">
    <property type="entry name" value="HrpA_C"/>
</dbReference>
<evidence type="ECO:0000259" key="6">
    <source>
        <dbReference type="PROSITE" id="PS51194"/>
    </source>
</evidence>
<keyword evidence="8" id="KW-1185">Reference proteome</keyword>
<sequence>MTEQEATAAPRAIPPIHYPEDLPVAALRGEIAEALASHQVVIVAGETGSGKTTQLPKICLELGRGRMQRIGHTQPRRLAARNVARRIAEELGTPLGGLVGFQVRFQDSVGPQTAVKLMTDGILLAELRRDRDLAAYDTLIIDEAHERSLNIDFLLGYLHQLLPRRPDLKVVITSATIDVERFSRHFDGAPVVEVPGRSYPVETHYLPPEPGKDRDPLEALAGRVREVRDGLWGPRGDMLLFLPGERDIRELAHALRGEAGLDVLPLYARLGQAEQARVFDPRSRRGVRVVLATNVAETSVTVPGIRYVIDPGEARINRYSPRSRIQRLPIEPVSRASADQRRGRCGRVGPGVCLRLYSEEDYLSRPAFTDPEIRRSNLAAVILQMLALRLGAVERFPFLEPPESKDVREGYRLLGELGAVDPRQQLTSLGKKLARLPIDPIAGRMILAASDYGCVAEVLVIASALAVQDPRERPPERQAQADQAHARFRDPRSDFLAFVQLWRYFEEQRQALSQNQLRKLCQREYLSFLRMREWRDIHRQLSIACRQQGIAVPPVLPEEPDYTAIHRALLPGLLSNIAQRREGREYLAARNRKLWVFPGSTLHRKPPTWLVAAEVVETSRVFARTAAAIEPDWLLAANPALLKRHYYEPRWQRGSGRVVATERVTLFGLTVSDGTTVHYGPIDPPVARELLIREGLVSGRWRQKPAFLRHNLAEAAALADLENRTRRRDLLVDEETLFAFYDERVPATITTAAGLARWLKRTPGADASLRLSRGELAARLPGDDLEAQFPDELTWEGQLYPLSYRFEPGGEADGVSVTVPVALLNRVPRHRFDWLVPGLLREKCEALVRGLPKRLRRNLVPVPDTVLAALGELSPADRPLADALAPVLSRLGGCRVTAADFSPASLDDFYRMNVRVVDADGKLLAQDRDLETLVVRFRDETAAAVSGPGAAGPARAGITTWDFGELPGRWSEKQAGIAIVAFPALEDRGESVALRLFDYAEDALASHRRGLARLAALQLARPLRGLRKQLLRANEDQLLFAAAGLEREPLLEDALAAAVLEACGLGVGDCRDAETFEAALGRGNARLIAVVNELEQRLRNLLRPLAAARPQLVKLAVQWPAAVADVEGQLADLLRPGFLVDTPFTMLAQYPRYAKALAHRLERLPAQPGKDEQARAQLEMLKAPLEALLVERPHVRLSSPEIMTYTEMLEEFRVSLFAQQLGTARPVSAKRLARQWEACEAWLAAHPR</sequence>
<evidence type="ECO:0000256" key="3">
    <source>
        <dbReference type="ARBA" id="ARBA00022806"/>
    </source>
</evidence>
<comment type="caution">
    <text evidence="7">The sequence shown here is derived from an EMBL/GenBank/DDBJ whole genome shotgun (WGS) entry which is preliminary data.</text>
</comment>
<name>A0A095X2M5_9GAMM</name>
<dbReference type="Gene3D" id="3.40.50.300">
    <property type="entry name" value="P-loop containing nucleotide triphosphate hydrolases"/>
    <property type="match status" value="2"/>
</dbReference>
<dbReference type="Pfam" id="PF00271">
    <property type="entry name" value="Helicase_C"/>
    <property type="match status" value="1"/>
</dbReference>
<dbReference type="GO" id="GO:0016787">
    <property type="term" value="F:hydrolase activity"/>
    <property type="evidence" value="ECO:0007669"/>
    <property type="project" value="UniProtKB-KW"/>
</dbReference>
<dbReference type="Pfam" id="PF04408">
    <property type="entry name" value="WHD_HA2"/>
    <property type="match status" value="1"/>
</dbReference>
<evidence type="ECO:0000256" key="1">
    <source>
        <dbReference type="ARBA" id="ARBA00022741"/>
    </source>
</evidence>
<proteinExistence type="predicted"/>
<dbReference type="SMART" id="SM00382">
    <property type="entry name" value="AAA"/>
    <property type="match status" value="1"/>
</dbReference>
<dbReference type="AlphaFoldDB" id="A0A095X2M5"/>
<dbReference type="CDD" id="cd18791">
    <property type="entry name" value="SF2_C_RHA"/>
    <property type="match status" value="1"/>
</dbReference>
<gene>
    <name evidence="7" type="ORF">HRUBRA_00301</name>
</gene>
<dbReference type="PATRIC" id="fig|1265313.6.peg.301"/>
<dbReference type="OrthoDB" id="9805617at2"/>
<dbReference type="Pfam" id="PF00270">
    <property type="entry name" value="DEAD"/>
    <property type="match status" value="1"/>
</dbReference>
<feature type="domain" description="Helicase ATP-binding" evidence="5">
    <location>
        <begin position="32"/>
        <end position="195"/>
    </location>
</feature>
<dbReference type="Pfam" id="PF11898">
    <property type="entry name" value="DUF3418"/>
    <property type="match status" value="1"/>
</dbReference>
<keyword evidence="2" id="KW-0378">Hydrolase</keyword>
<protein>
    <submittedName>
        <fullName evidence="7">ATP-dependent helicase HrpA</fullName>
    </submittedName>
</protein>
<evidence type="ECO:0000256" key="2">
    <source>
        <dbReference type="ARBA" id="ARBA00022801"/>
    </source>
</evidence>
<dbReference type="HOGENOM" id="CLU_001832_3_2_6"/>
<keyword evidence="1" id="KW-0547">Nucleotide-binding</keyword>
<dbReference type="EMBL" id="AUVB01000012">
    <property type="protein sequence ID" value="KGE05099.1"/>
    <property type="molecule type" value="Genomic_DNA"/>
</dbReference>
<dbReference type="Proteomes" id="UP000029640">
    <property type="component" value="Unassembled WGS sequence"/>
</dbReference>